<proteinExistence type="predicted"/>
<name>A0AAV4WXP4_CAEEX</name>
<dbReference type="EMBL" id="BPLR01016835">
    <property type="protein sequence ID" value="GIY86705.1"/>
    <property type="molecule type" value="Genomic_DNA"/>
</dbReference>
<accession>A0AAV4WXP4</accession>
<organism evidence="1 2">
    <name type="scientific">Caerostris extrusa</name>
    <name type="common">Bark spider</name>
    <name type="synonym">Caerostris bankana</name>
    <dbReference type="NCBI Taxonomy" id="172846"/>
    <lineage>
        <taxon>Eukaryota</taxon>
        <taxon>Metazoa</taxon>
        <taxon>Ecdysozoa</taxon>
        <taxon>Arthropoda</taxon>
        <taxon>Chelicerata</taxon>
        <taxon>Arachnida</taxon>
        <taxon>Araneae</taxon>
        <taxon>Araneomorphae</taxon>
        <taxon>Entelegynae</taxon>
        <taxon>Araneoidea</taxon>
        <taxon>Araneidae</taxon>
        <taxon>Caerostris</taxon>
    </lineage>
</organism>
<keyword evidence="2" id="KW-1185">Reference proteome</keyword>
<reference evidence="1 2" key="1">
    <citation type="submission" date="2021-06" db="EMBL/GenBank/DDBJ databases">
        <title>Caerostris extrusa draft genome.</title>
        <authorList>
            <person name="Kono N."/>
            <person name="Arakawa K."/>
        </authorList>
    </citation>
    <scope>NUCLEOTIDE SEQUENCE [LARGE SCALE GENOMIC DNA]</scope>
</reference>
<comment type="caution">
    <text evidence="1">The sequence shown here is derived from an EMBL/GenBank/DDBJ whole genome shotgun (WGS) entry which is preliminary data.</text>
</comment>
<gene>
    <name evidence="1" type="ORF">CEXT_75871</name>
</gene>
<dbReference type="Proteomes" id="UP001054945">
    <property type="component" value="Unassembled WGS sequence"/>
</dbReference>
<sequence length="105" mass="11691">MDKGPWREKAAEAMTSAWKDESISDLLGMELLILKCGCVSSLFHGHLPSTLSPSSFLGNKTRILIPIPNSDLLPDVYSEESGNRARKEAILGLYFMRLDVRGCHR</sequence>
<protein>
    <submittedName>
        <fullName evidence="1">Uncharacterized protein</fullName>
    </submittedName>
</protein>
<dbReference type="AlphaFoldDB" id="A0AAV4WXP4"/>
<evidence type="ECO:0000313" key="2">
    <source>
        <dbReference type="Proteomes" id="UP001054945"/>
    </source>
</evidence>
<evidence type="ECO:0000313" key="1">
    <source>
        <dbReference type="EMBL" id="GIY86705.1"/>
    </source>
</evidence>